<proteinExistence type="inferred from homology"/>
<protein>
    <recommendedName>
        <fullName evidence="7">Adenosine 3'-phospho 5'-phosphosulfate transporter 1</fullName>
    </recommendedName>
</protein>
<evidence type="ECO:0000256" key="6">
    <source>
        <dbReference type="ARBA" id="ARBA00023136"/>
    </source>
</evidence>
<evidence type="ECO:0000256" key="1">
    <source>
        <dbReference type="ARBA" id="ARBA00004141"/>
    </source>
</evidence>
<dbReference type="PANTHER" id="PTHR10778">
    <property type="entry name" value="SOLUTE CARRIER FAMILY 35 MEMBER B"/>
    <property type="match status" value="1"/>
</dbReference>
<reference evidence="9" key="1">
    <citation type="submission" date="2021-02" db="EMBL/GenBank/DDBJ databases">
        <authorList>
            <person name="Steward A R."/>
        </authorList>
    </citation>
    <scope>NUCLEOTIDE SEQUENCE</scope>
</reference>
<feature type="transmembrane region" description="Helical" evidence="8">
    <location>
        <begin position="266"/>
        <end position="284"/>
    </location>
</feature>
<keyword evidence="6 8" id="KW-0472">Membrane</keyword>
<evidence type="ECO:0000256" key="5">
    <source>
        <dbReference type="ARBA" id="ARBA00022989"/>
    </source>
</evidence>
<keyword evidence="5 8" id="KW-1133">Transmembrane helix</keyword>
<feature type="transmembrane region" description="Helical" evidence="8">
    <location>
        <begin position="337"/>
        <end position="356"/>
    </location>
</feature>
<evidence type="ECO:0000256" key="4">
    <source>
        <dbReference type="ARBA" id="ARBA00022692"/>
    </source>
</evidence>
<sequence>MRSKIQIGLVLSCSIAVIWLLGQLYHQLLGLYEQNGILAQSEYSWVFRLLLNCVGYSTVLLPAFLLYKYLQQINYFEKISNSTWVSRALHTLYAEQNERIPDTIKPKEDEKREVLEMIICFSGLMGSYLIWGLLQEKIMTQEYVWKDGSVSRFNDSQFLVLINRVSAFALAFGRLRWTGEPVFAAPLYKFSYCSLTNIVSAWCQYEALKYVSFPTQVLSKSCKVIPVMVMGKIVSRAHYQTYEYLTALLISAGMALFLFSTHENTHASAAMGVSGVCLLALYMACDSFTSSWQAALFQRYTLKPLQMMCAVTLCSCALAAASAPLRPATLTLLRHPMFVVDCLLLSASSALGQVLIYRTIARFGAVVFTIVMTLRQAVSILISCAVYGHPVSLAGAGGVLVVFVAVFIRIHCRRRARKHTHKPV</sequence>
<dbReference type="EMBL" id="CAJOBZ010000013">
    <property type="protein sequence ID" value="CAF4840497.1"/>
    <property type="molecule type" value="Genomic_DNA"/>
</dbReference>
<dbReference type="InterPro" id="IPR013657">
    <property type="entry name" value="SCL35B1-4/HUT1"/>
</dbReference>
<evidence type="ECO:0000256" key="2">
    <source>
        <dbReference type="ARBA" id="ARBA00010694"/>
    </source>
</evidence>
<comment type="subcellular location">
    <subcellularLocation>
        <location evidence="1">Membrane</location>
        <topology evidence="1">Multi-pass membrane protein</topology>
    </subcellularLocation>
</comment>
<dbReference type="GO" id="GO:0046964">
    <property type="term" value="F:3'-phosphoadenosine 5'-phosphosulfate transmembrane transporter activity"/>
    <property type="evidence" value="ECO:0007669"/>
    <property type="project" value="TreeGrafter"/>
</dbReference>
<accession>A0A821RAW4</accession>
<dbReference type="PANTHER" id="PTHR10778:SF13">
    <property type="entry name" value="ADENOSINE 3'-PHOSPHO 5'-PHOSPHOSULFATE TRANSPORTER 1"/>
    <property type="match status" value="1"/>
</dbReference>
<dbReference type="Proteomes" id="UP000663880">
    <property type="component" value="Unassembled WGS sequence"/>
</dbReference>
<evidence type="ECO:0000256" key="3">
    <source>
        <dbReference type="ARBA" id="ARBA00022448"/>
    </source>
</evidence>
<feature type="transmembrane region" description="Helical" evidence="8">
    <location>
        <begin position="45"/>
        <end position="67"/>
    </location>
</feature>
<feature type="transmembrane region" description="Helical" evidence="8">
    <location>
        <begin position="7"/>
        <end position="25"/>
    </location>
</feature>
<dbReference type="Pfam" id="PF08449">
    <property type="entry name" value="UAA"/>
    <property type="match status" value="1"/>
</dbReference>
<dbReference type="GO" id="GO:0000139">
    <property type="term" value="C:Golgi membrane"/>
    <property type="evidence" value="ECO:0007669"/>
    <property type="project" value="TreeGrafter"/>
</dbReference>
<keyword evidence="3" id="KW-0813">Transport</keyword>
<feature type="transmembrane region" description="Helical" evidence="8">
    <location>
        <begin position="394"/>
        <end position="412"/>
    </location>
</feature>
<evidence type="ECO:0000313" key="9">
    <source>
        <dbReference type="EMBL" id="CAF4840497.1"/>
    </source>
</evidence>
<feature type="transmembrane region" description="Helical" evidence="8">
    <location>
        <begin position="363"/>
        <end position="388"/>
    </location>
</feature>
<keyword evidence="4 8" id="KW-0812">Transmembrane</keyword>
<feature type="transmembrane region" description="Helical" evidence="8">
    <location>
        <begin position="305"/>
        <end position="325"/>
    </location>
</feature>
<dbReference type="AlphaFoldDB" id="A0A821RAW4"/>
<dbReference type="OrthoDB" id="10035043at2759"/>
<organism evidence="9 10">
    <name type="scientific">Pieris macdunnoughi</name>
    <dbReference type="NCBI Taxonomy" id="345717"/>
    <lineage>
        <taxon>Eukaryota</taxon>
        <taxon>Metazoa</taxon>
        <taxon>Ecdysozoa</taxon>
        <taxon>Arthropoda</taxon>
        <taxon>Hexapoda</taxon>
        <taxon>Insecta</taxon>
        <taxon>Pterygota</taxon>
        <taxon>Neoptera</taxon>
        <taxon>Endopterygota</taxon>
        <taxon>Lepidoptera</taxon>
        <taxon>Glossata</taxon>
        <taxon>Ditrysia</taxon>
        <taxon>Papilionoidea</taxon>
        <taxon>Pieridae</taxon>
        <taxon>Pierinae</taxon>
        <taxon>Pieris</taxon>
    </lineage>
</organism>
<evidence type="ECO:0000256" key="7">
    <source>
        <dbReference type="ARBA" id="ARBA00039668"/>
    </source>
</evidence>
<dbReference type="GO" id="GO:0005789">
    <property type="term" value="C:endoplasmic reticulum membrane"/>
    <property type="evidence" value="ECO:0007669"/>
    <property type="project" value="TreeGrafter"/>
</dbReference>
<comment type="caution">
    <text evidence="9">The sequence shown here is derived from an EMBL/GenBank/DDBJ whole genome shotgun (WGS) entry which is preliminary data.</text>
</comment>
<name>A0A821RAW4_9NEOP</name>
<gene>
    <name evidence="9" type="ORF">PMACD_LOCUS6121</name>
</gene>
<feature type="transmembrane region" description="Helical" evidence="8">
    <location>
        <begin position="242"/>
        <end position="260"/>
    </location>
</feature>
<comment type="similarity">
    <text evidence="2">Belongs to the nucleotide-sugar transporter family. SLC35B subfamily.</text>
</comment>
<keyword evidence="10" id="KW-1185">Reference proteome</keyword>
<evidence type="ECO:0000313" key="10">
    <source>
        <dbReference type="Proteomes" id="UP000663880"/>
    </source>
</evidence>
<evidence type="ECO:0000256" key="8">
    <source>
        <dbReference type="SAM" id="Phobius"/>
    </source>
</evidence>